<gene>
    <name evidence="2" type="ORF">Pfl04_29530</name>
</gene>
<feature type="region of interest" description="Disordered" evidence="1">
    <location>
        <begin position="1"/>
        <end position="43"/>
    </location>
</feature>
<feature type="compositionally biased region" description="Basic and acidic residues" evidence="1">
    <location>
        <begin position="9"/>
        <end position="30"/>
    </location>
</feature>
<proteinExistence type="predicted"/>
<accession>A0A8J3LND8</accession>
<organism evidence="2 3">
    <name type="scientific">Planosporangium flavigriseum</name>
    <dbReference type="NCBI Taxonomy" id="373681"/>
    <lineage>
        <taxon>Bacteria</taxon>
        <taxon>Bacillati</taxon>
        <taxon>Actinomycetota</taxon>
        <taxon>Actinomycetes</taxon>
        <taxon>Micromonosporales</taxon>
        <taxon>Micromonosporaceae</taxon>
        <taxon>Planosporangium</taxon>
    </lineage>
</organism>
<keyword evidence="3" id="KW-1185">Reference proteome</keyword>
<comment type="caution">
    <text evidence="2">The sequence shown here is derived from an EMBL/GenBank/DDBJ whole genome shotgun (WGS) entry which is preliminary data.</text>
</comment>
<dbReference type="EMBL" id="BONU01000019">
    <property type="protein sequence ID" value="GIG74549.1"/>
    <property type="molecule type" value="Genomic_DNA"/>
</dbReference>
<evidence type="ECO:0000313" key="2">
    <source>
        <dbReference type="EMBL" id="GIG74549.1"/>
    </source>
</evidence>
<sequence length="74" mass="7996">MSQSGPDMRASHRERQETVRAVRGQFREGRLSSPAPVGPGDLLDFGSCRFVIVDKCPRPDGGTVLLFPGNVAGR</sequence>
<dbReference type="AlphaFoldDB" id="A0A8J3LND8"/>
<evidence type="ECO:0000256" key="1">
    <source>
        <dbReference type="SAM" id="MobiDB-lite"/>
    </source>
</evidence>
<reference evidence="2" key="1">
    <citation type="submission" date="2021-01" db="EMBL/GenBank/DDBJ databases">
        <title>Whole genome shotgun sequence of Planosporangium flavigriseum NBRC 105377.</title>
        <authorList>
            <person name="Komaki H."/>
            <person name="Tamura T."/>
        </authorList>
    </citation>
    <scope>NUCLEOTIDE SEQUENCE</scope>
    <source>
        <strain evidence="2">NBRC 105377</strain>
    </source>
</reference>
<evidence type="ECO:0000313" key="3">
    <source>
        <dbReference type="Proteomes" id="UP000653674"/>
    </source>
</evidence>
<protein>
    <submittedName>
        <fullName evidence="2">Uncharacterized protein</fullName>
    </submittedName>
</protein>
<dbReference type="Proteomes" id="UP000653674">
    <property type="component" value="Unassembled WGS sequence"/>
</dbReference>
<name>A0A8J3LND8_9ACTN</name>